<feature type="domain" description="Xaa-Pro dipeptidyl-peptidase C-terminal" evidence="2">
    <location>
        <begin position="327"/>
        <end position="572"/>
    </location>
</feature>
<reference evidence="3 4" key="1">
    <citation type="submission" date="2020-08" db="EMBL/GenBank/DDBJ databases">
        <title>Genomic Encyclopedia of Type Strains, Phase IV (KMG-IV): sequencing the most valuable type-strain genomes for metagenomic binning, comparative biology and taxonomic classification.</title>
        <authorList>
            <person name="Goeker M."/>
        </authorList>
    </citation>
    <scope>NUCLEOTIDE SEQUENCE [LARGE SCALE GENOMIC DNA]</scope>
    <source>
        <strain evidence="3 4">DSM 106146</strain>
    </source>
</reference>
<evidence type="ECO:0000256" key="1">
    <source>
        <dbReference type="ARBA" id="ARBA00022801"/>
    </source>
</evidence>
<name>A0A7W8HAJ4_9FIRM</name>
<dbReference type="Gene3D" id="2.60.120.260">
    <property type="entry name" value="Galactose-binding domain-like"/>
    <property type="match status" value="1"/>
</dbReference>
<organism evidence="3 4">
    <name type="scientific">Catenibacillus scindens</name>
    <dbReference type="NCBI Taxonomy" id="673271"/>
    <lineage>
        <taxon>Bacteria</taxon>
        <taxon>Bacillati</taxon>
        <taxon>Bacillota</taxon>
        <taxon>Clostridia</taxon>
        <taxon>Lachnospirales</taxon>
        <taxon>Lachnospiraceae</taxon>
        <taxon>Catenibacillus</taxon>
    </lineage>
</organism>
<dbReference type="RefSeq" id="WP_183773836.1">
    <property type="nucleotide sequence ID" value="NZ_JACHFW010000007.1"/>
</dbReference>
<accession>A0A7W8HAJ4</accession>
<dbReference type="Gene3D" id="3.40.50.1820">
    <property type="entry name" value="alpha/beta hydrolase"/>
    <property type="match status" value="1"/>
</dbReference>
<gene>
    <name evidence="3" type="ORF">HNP82_001981</name>
</gene>
<comment type="caution">
    <text evidence="3">The sequence shown here is derived from an EMBL/GenBank/DDBJ whole genome shotgun (WGS) entry which is preliminary data.</text>
</comment>
<dbReference type="InterPro" id="IPR000383">
    <property type="entry name" value="Xaa-Pro-like_dom"/>
</dbReference>
<proteinExistence type="predicted"/>
<dbReference type="SUPFAM" id="SSF53474">
    <property type="entry name" value="alpha/beta-Hydrolases"/>
    <property type="match status" value="1"/>
</dbReference>
<dbReference type="NCBIfam" id="TIGR00976">
    <property type="entry name" value="CocE_NonD"/>
    <property type="match status" value="1"/>
</dbReference>
<protein>
    <recommendedName>
        <fullName evidence="2">Xaa-Pro dipeptidyl-peptidase C-terminal domain-containing protein</fullName>
    </recommendedName>
</protein>
<dbReference type="InterPro" id="IPR008979">
    <property type="entry name" value="Galactose-bd-like_sf"/>
</dbReference>
<evidence type="ECO:0000313" key="4">
    <source>
        <dbReference type="Proteomes" id="UP000543642"/>
    </source>
</evidence>
<dbReference type="Gene3D" id="1.10.3020.10">
    <property type="entry name" value="alpha-amino acid ester hydrolase ( Helical cap domain)"/>
    <property type="match status" value="1"/>
</dbReference>
<keyword evidence="1" id="KW-0378">Hydrolase</keyword>
<dbReference type="InterPro" id="IPR005674">
    <property type="entry name" value="CocE/Ser_esterase"/>
</dbReference>
<evidence type="ECO:0000259" key="2">
    <source>
        <dbReference type="SMART" id="SM00939"/>
    </source>
</evidence>
<dbReference type="Proteomes" id="UP000543642">
    <property type="component" value="Unassembled WGS sequence"/>
</dbReference>
<dbReference type="GO" id="GO:0008239">
    <property type="term" value="F:dipeptidyl-peptidase activity"/>
    <property type="evidence" value="ECO:0007669"/>
    <property type="project" value="InterPro"/>
</dbReference>
<dbReference type="AlphaFoldDB" id="A0A7W8HAJ4"/>
<evidence type="ECO:0000313" key="3">
    <source>
        <dbReference type="EMBL" id="MBB5264842.1"/>
    </source>
</evidence>
<dbReference type="Pfam" id="PF08530">
    <property type="entry name" value="PepX_C"/>
    <property type="match status" value="1"/>
</dbReference>
<dbReference type="EMBL" id="JACHFW010000007">
    <property type="protein sequence ID" value="MBB5264842.1"/>
    <property type="molecule type" value="Genomic_DNA"/>
</dbReference>
<dbReference type="SUPFAM" id="SSF49785">
    <property type="entry name" value="Galactose-binding domain-like"/>
    <property type="match status" value="1"/>
</dbReference>
<dbReference type="Pfam" id="PF02129">
    <property type="entry name" value="Peptidase_S15"/>
    <property type="match status" value="1"/>
</dbReference>
<dbReference type="SMART" id="SM00939">
    <property type="entry name" value="PepX_C"/>
    <property type="match status" value="1"/>
</dbReference>
<sequence>MEKDFKGLSQKIFDQFKRPEIQEQYGVPSHEPGDIRTCMVPMKDGISLNTTVMLPKNKGEENQWPAILIRNPYIALADSSLYRFYNLYGYAVVYQEVRGKGKSEGDFMAWDNERSDGIDTVRWIQSQPWYNGELYLVGSSYTAFVHMTMLEDIMPDVKAAVLRVFTPDFRSALYENGVWHLDMITPWIINTEYDFKEDRLFVDKYSQALDIRPFEQAIDQVMGKSYPWHQQMIASDDPDSGFWSDSLWGRLRSLPEKINIPVLLIDGWYDPFCPGLLDMWEKIPENSRKDCAMIIGPWVHDCVIQEGCEFSMPHGEILGEDGSLGFLDWLNHVRFGRRPNLSVLGKIRYYIMGKDAWESVESFEVDKVFGSRQSECRPLRFYLSENRLTETPPSPGKLSYDYDPDRPGSFWGGEYYNNFMPGGIMHQPKPFKRKSVLNFISESFEKDTEISGYMELYLKVASDCEDTVFIARIDKVDEDGKAWNIRECASLMSRGQAQKASSAEEKNMWRLHLRFWPGPWIIRAGERLRLDITSSNYPAYLPFGNTKETWSKQADLKKAHNTVFVGPDTYLVIQSLS</sequence>
<dbReference type="InterPro" id="IPR013736">
    <property type="entry name" value="Xaa-Pro_dipept_C"/>
</dbReference>
<dbReference type="InterPro" id="IPR029058">
    <property type="entry name" value="AB_hydrolase_fold"/>
</dbReference>
<keyword evidence="4" id="KW-1185">Reference proteome</keyword>